<accession>A0A3G2T162</accession>
<dbReference type="Proteomes" id="UP000279962">
    <property type="component" value="Chromosome"/>
</dbReference>
<dbReference type="AlphaFoldDB" id="A0A3G2T162"/>
<dbReference type="EMBL" id="CP033133">
    <property type="protein sequence ID" value="AYO53949.1"/>
    <property type="molecule type" value="Genomic_DNA"/>
</dbReference>
<name>A0A3G2T162_9GAMM</name>
<sequence length="141" mass="14309">MKNIVSKLMVSSLLTCVALSTAHAEEENASKAEIKKQIQVCAKKKEGDWVTYANKGVTYNGACLPNESGKLQFSFPAPAGGSSAAVAPPAADDAIANKPAVEAEPATQPAPAAAPEAPVEQSAPQASEQPATDAPAPPSAQ</sequence>
<feature type="signal peptide" evidence="2">
    <location>
        <begin position="1"/>
        <end position="24"/>
    </location>
</feature>
<feature type="chain" id="PRO_5018169891" evidence="2">
    <location>
        <begin position="25"/>
        <end position="141"/>
    </location>
</feature>
<evidence type="ECO:0000313" key="3">
    <source>
        <dbReference type="EMBL" id="AYO53949.1"/>
    </source>
</evidence>
<reference evidence="3 4" key="1">
    <citation type="submission" date="2018-10" db="EMBL/GenBank/DDBJ databases">
        <title>The complete genome of Acinetobacter wuhouensis strain WCHAW010062.</title>
        <authorList>
            <person name="Hu Y."/>
            <person name="Long H."/>
            <person name="Feng Y."/>
            <person name="Zong Z."/>
        </authorList>
    </citation>
    <scope>NUCLEOTIDE SEQUENCE [LARGE SCALE GENOMIC DNA]</scope>
    <source>
        <strain evidence="3 4">WCHAW010062</strain>
    </source>
</reference>
<keyword evidence="2" id="KW-0732">Signal</keyword>
<feature type="compositionally biased region" description="Low complexity" evidence="1">
    <location>
        <begin position="76"/>
        <end position="126"/>
    </location>
</feature>
<feature type="region of interest" description="Disordered" evidence="1">
    <location>
        <begin position="75"/>
        <end position="141"/>
    </location>
</feature>
<evidence type="ECO:0000256" key="2">
    <source>
        <dbReference type="SAM" id="SignalP"/>
    </source>
</evidence>
<proteinExistence type="predicted"/>
<organism evidence="3 4">
    <name type="scientific">Acinetobacter wuhouensis</name>
    <dbReference type="NCBI Taxonomy" id="1879050"/>
    <lineage>
        <taxon>Bacteria</taxon>
        <taxon>Pseudomonadati</taxon>
        <taxon>Pseudomonadota</taxon>
        <taxon>Gammaproteobacteria</taxon>
        <taxon>Moraxellales</taxon>
        <taxon>Moraxellaceae</taxon>
        <taxon>Acinetobacter</taxon>
    </lineage>
</organism>
<protein>
    <submittedName>
        <fullName evidence="3">Uncharacterized protein</fullName>
    </submittedName>
</protein>
<evidence type="ECO:0000313" key="4">
    <source>
        <dbReference type="Proteomes" id="UP000279962"/>
    </source>
</evidence>
<gene>
    <name evidence="3" type="ORF">CDG68_10030</name>
</gene>
<evidence type="ECO:0000256" key="1">
    <source>
        <dbReference type="SAM" id="MobiDB-lite"/>
    </source>
</evidence>
<dbReference type="RefSeq" id="WP_087552757.1">
    <property type="nucleotide sequence ID" value="NZ_CP033133.1"/>
</dbReference>